<keyword evidence="8" id="KW-0067">ATP-binding</keyword>
<dbReference type="InterPro" id="IPR004007">
    <property type="entry name" value="DhaL_dom"/>
</dbReference>
<comment type="catalytic activity">
    <reaction evidence="14">
        <text>FAD = riboflavin cyclic-4',5'-phosphate + AMP + H(+)</text>
        <dbReference type="Rhea" id="RHEA:13729"/>
        <dbReference type="ChEBI" id="CHEBI:15378"/>
        <dbReference type="ChEBI" id="CHEBI:57692"/>
        <dbReference type="ChEBI" id="CHEBI:76202"/>
        <dbReference type="ChEBI" id="CHEBI:456215"/>
        <dbReference type="EC" id="4.6.1.15"/>
    </reaction>
</comment>
<dbReference type="Gene3D" id="1.25.40.340">
    <property type="match status" value="1"/>
</dbReference>
<feature type="domain" description="DhaK" evidence="17">
    <location>
        <begin position="14"/>
        <end position="350"/>
    </location>
</feature>
<evidence type="ECO:0000256" key="11">
    <source>
        <dbReference type="ARBA" id="ARBA00045490"/>
    </source>
</evidence>
<evidence type="ECO:0000256" key="3">
    <source>
        <dbReference type="ARBA" id="ARBA00012578"/>
    </source>
</evidence>
<keyword evidence="5" id="KW-0808">Transferase</keyword>
<dbReference type="InterPro" id="IPR004006">
    <property type="entry name" value="DhaK_dom"/>
</dbReference>
<dbReference type="FunFam" id="3.40.50.10440:FF:000001">
    <property type="entry name" value="Dihydroxyacetone kinase, DhaK subunit"/>
    <property type="match status" value="1"/>
</dbReference>
<sequence length="575" mass="61890">MSQLNSSCRKLINSANSCVEDAFIGIKSAYPGLSVNPEIKIAMRCSELQKKRNCVGIVSGGGSGHEPFSAGFVGRGMLSAIVAGSIFTSPPASTCLTAIHNVAEHFKGGVLVLIPNYTGDVLNFGQAVEVAKDMGHNVRSIYSVESVIVGEDCALLEKGIDNSVTGRRGLCGQLFCFKIAGALADSGTKLEEIAKECHKVVSSMATFGLCSAPCTLPGSSTPLFKLSPDQIELGVGIHGEAGVQKQPFCSASQAAGILLDKIIESIPLKHADKVCAIVNNLGSTTTLECHILAGELKKQLESRGIIVQRIYVGTLVTSLDMAGIQFSILKTNENPHWINLLDSETEAAAWPGSLLSYEQSSVNVQDTNLLTTELTGPTLEEKHAKLLKQCLRGVCQRLIEAEERLNQLDSGCGDGDCGTTFRQLADAILKNLDTLAVRRPVTCFVELANIASLTMGGTSGAIYSLLLRGASRHLLDWEKAWTEAVNTVTKYSRAKIGYRTMFGSQSLAREYLVTVLTAFRPSFLPVEEVSRRPPKQEAVDGSRSTLIVNEAMLCQFNETRDWSSHSKGVQIFKNR</sequence>
<dbReference type="Proteomes" id="UP000291343">
    <property type="component" value="Unassembled WGS sequence"/>
</dbReference>
<comment type="catalytic activity">
    <reaction evidence="15">
        <text>dihydroxyacetone + ATP = dihydroxyacetone phosphate + ADP + H(+)</text>
        <dbReference type="Rhea" id="RHEA:15773"/>
        <dbReference type="ChEBI" id="CHEBI:15378"/>
        <dbReference type="ChEBI" id="CHEBI:16016"/>
        <dbReference type="ChEBI" id="CHEBI:30616"/>
        <dbReference type="ChEBI" id="CHEBI:57642"/>
        <dbReference type="ChEBI" id="CHEBI:456216"/>
        <dbReference type="EC" id="2.7.1.29"/>
    </reaction>
</comment>
<evidence type="ECO:0000259" key="16">
    <source>
        <dbReference type="PROSITE" id="PS51480"/>
    </source>
</evidence>
<dbReference type="PROSITE" id="PS51480">
    <property type="entry name" value="DHAL"/>
    <property type="match status" value="1"/>
</dbReference>
<dbReference type="Pfam" id="PF02733">
    <property type="entry name" value="Dak1"/>
    <property type="match status" value="1"/>
</dbReference>
<dbReference type="AlphaFoldDB" id="A0A482X5U4"/>
<dbReference type="InterPro" id="IPR050861">
    <property type="entry name" value="Dihydroxyacetone_Kinase"/>
</dbReference>
<evidence type="ECO:0000256" key="7">
    <source>
        <dbReference type="ARBA" id="ARBA00022777"/>
    </source>
</evidence>
<evidence type="ECO:0000256" key="14">
    <source>
        <dbReference type="ARBA" id="ARBA00048526"/>
    </source>
</evidence>
<evidence type="ECO:0000256" key="6">
    <source>
        <dbReference type="ARBA" id="ARBA00022741"/>
    </source>
</evidence>
<dbReference type="PROSITE" id="PS51481">
    <property type="entry name" value="DHAK"/>
    <property type="match status" value="1"/>
</dbReference>
<dbReference type="EC" id="4.6.1.15" evidence="3"/>
<dbReference type="EC" id="2.7.1.29" evidence="1"/>
<evidence type="ECO:0000313" key="18">
    <source>
        <dbReference type="EMBL" id="RZF41249.1"/>
    </source>
</evidence>
<feature type="domain" description="DhaL" evidence="16">
    <location>
        <begin position="385"/>
        <end position="575"/>
    </location>
</feature>
<comment type="function">
    <text evidence="11">Catalyzes both the phosphorylation of dihydroxyacetone and of glyceraldehyde, and the splitting of ribonucleoside diphosphate-X compounds among which FAD is the best substrate. Represses IFIH1-mediated cellular antiviral response.</text>
</comment>
<evidence type="ECO:0000256" key="8">
    <source>
        <dbReference type="ARBA" id="ARBA00022840"/>
    </source>
</evidence>
<dbReference type="InParanoid" id="A0A482X5U4"/>
<protein>
    <recommendedName>
        <fullName evidence="4">Triokinase/FMN cyclase</fullName>
        <ecNumber evidence="2">2.7.1.28</ecNumber>
        <ecNumber evidence="1">2.7.1.29</ecNumber>
        <ecNumber evidence="3">4.6.1.15</ecNumber>
    </recommendedName>
    <alternativeName>
        <fullName evidence="10">Bifunctional ATP-dependent dihydroxyacetone kinase/FAD-AMP lyase (cyclizing)</fullName>
    </alternativeName>
</protein>
<dbReference type="SMR" id="A0A482X5U4"/>
<dbReference type="SUPFAM" id="SSF82549">
    <property type="entry name" value="DAK1/DegV-like"/>
    <property type="match status" value="1"/>
</dbReference>
<evidence type="ECO:0000256" key="12">
    <source>
        <dbReference type="ARBA" id="ARBA00046681"/>
    </source>
</evidence>
<dbReference type="GO" id="GO:0005829">
    <property type="term" value="C:cytosol"/>
    <property type="evidence" value="ECO:0007669"/>
    <property type="project" value="TreeGrafter"/>
</dbReference>
<evidence type="ECO:0000256" key="2">
    <source>
        <dbReference type="ARBA" id="ARBA00012110"/>
    </source>
</evidence>
<dbReference type="GO" id="GO:0004371">
    <property type="term" value="F:glycerone kinase activity"/>
    <property type="evidence" value="ECO:0007669"/>
    <property type="project" value="UniProtKB-EC"/>
</dbReference>
<evidence type="ECO:0000256" key="10">
    <source>
        <dbReference type="ARBA" id="ARBA00032426"/>
    </source>
</evidence>
<comment type="catalytic activity">
    <reaction evidence="13">
        <text>D-glyceraldehyde + ATP = D-glyceraldehyde 3-phosphate + ADP + H(+)</text>
        <dbReference type="Rhea" id="RHEA:13941"/>
        <dbReference type="ChEBI" id="CHEBI:15378"/>
        <dbReference type="ChEBI" id="CHEBI:17378"/>
        <dbReference type="ChEBI" id="CHEBI:30616"/>
        <dbReference type="ChEBI" id="CHEBI:59776"/>
        <dbReference type="ChEBI" id="CHEBI:456216"/>
        <dbReference type="EC" id="2.7.1.28"/>
    </reaction>
</comment>
<dbReference type="EMBL" id="QKKF02016927">
    <property type="protein sequence ID" value="RZF41249.1"/>
    <property type="molecule type" value="Genomic_DNA"/>
</dbReference>
<dbReference type="Gene3D" id="3.40.50.10440">
    <property type="entry name" value="Dihydroxyacetone kinase, domain 1"/>
    <property type="match status" value="1"/>
</dbReference>
<dbReference type="GO" id="GO:0050354">
    <property type="term" value="F:triokinase activity"/>
    <property type="evidence" value="ECO:0007669"/>
    <property type="project" value="UniProtKB-EC"/>
</dbReference>
<dbReference type="EC" id="2.7.1.28" evidence="2"/>
<evidence type="ECO:0000256" key="1">
    <source>
        <dbReference type="ARBA" id="ARBA00012107"/>
    </source>
</evidence>
<dbReference type="Pfam" id="PF02734">
    <property type="entry name" value="Dak2"/>
    <property type="match status" value="1"/>
</dbReference>
<dbReference type="Gene3D" id="3.30.1180.20">
    <property type="entry name" value="Dihydroxyacetone kinase, domain 2"/>
    <property type="match status" value="1"/>
</dbReference>
<dbReference type="PANTHER" id="PTHR28629">
    <property type="entry name" value="TRIOKINASE/FMN CYCLASE"/>
    <property type="match status" value="1"/>
</dbReference>
<organism evidence="18 19">
    <name type="scientific">Laodelphax striatellus</name>
    <name type="common">Small brown planthopper</name>
    <name type="synonym">Delphax striatella</name>
    <dbReference type="NCBI Taxonomy" id="195883"/>
    <lineage>
        <taxon>Eukaryota</taxon>
        <taxon>Metazoa</taxon>
        <taxon>Ecdysozoa</taxon>
        <taxon>Arthropoda</taxon>
        <taxon>Hexapoda</taxon>
        <taxon>Insecta</taxon>
        <taxon>Pterygota</taxon>
        <taxon>Neoptera</taxon>
        <taxon>Paraneoptera</taxon>
        <taxon>Hemiptera</taxon>
        <taxon>Auchenorrhyncha</taxon>
        <taxon>Fulgoroidea</taxon>
        <taxon>Delphacidae</taxon>
        <taxon>Criomorphinae</taxon>
        <taxon>Laodelphax</taxon>
    </lineage>
</organism>
<dbReference type="GO" id="GO:0019563">
    <property type="term" value="P:glycerol catabolic process"/>
    <property type="evidence" value="ECO:0007669"/>
    <property type="project" value="TreeGrafter"/>
</dbReference>
<evidence type="ECO:0000256" key="4">
    <source>
        <dbReference type="ARBA" id="ARBA00018932"/>
    </source>
</evidence>
<evidence type="ECO:0000259" key="17">
    <source>
        <dbReference type="PROSITE" id="PS51481"/>
    </source>
</evidence>
<dbReference type="InterPro" id="IPR036117">
    <property type="entry name" value="DhaL_dom_sf"/>
</dbReference>
<accession>A0A482X5U4</accession>
<comment type="caution">
    <text evidence="18">The sequence shown here is derived from an EMBL/GenBank/DDBJ whole genome shotgun (WGS) entry which is preliminary data.</text>
</comment>
<keyword evidence="9" id="KW-0170">Cobalt</keyword>
<evidence type="ECO:0000313" key="19">
    <source>
        <dbReference type="Proteomes" id="UP000291343"/>
    </source>
</evidence>
<dbReference type="GO" id="GO:0005524">
    <property type="term" value="F:ATP binding"/>
    <property type="evidence" value="ECO:0007669"/>
    <property type="project" value="UniProtKB-KW"/>
</dbReference>
<dbReference type="STRING" id="195883.A0A482X5U4"/>
<evidence type="ECO:0000256" key="13">
    <source>
        <dbReference type="ARBA" id="ARBA00047974"/>
    </source>
</evidence>
<evidence type="ECO:0000256" key="5">
    <source>
        <dbReference type="ARBA" id="ARBA00022679"/>
    </source>
</evidence>
<dbReference type="SUPFAM" id="SSF101473">
    <property type="entry name" value="DhaL-like"/>
    <property type="match status" value="1"/>
</dbReference>
<name>A0A482X5U4_LAOST</name>
<dbReference type="SMART" id="SM01120">
    <property type="entry name" value="Dak2"/>
    <property type="match status" value="1"/>
</dbReference>
<keyword evidence="6" id="KW-0547">Nucleotide-binding</keyword>
<dbReference type="OrthoDB" id="1724672at2759"/>
<gene>
    <name evidence="18" type="ORF">LSTR_LSTR010477</name>
</gene>
<dbReference type="PANTHER" id="PTHR28629:SF4">
    <property type="entry name" value="TRIOKINASE_FMN CYCLASE"/>
    <property type="match status" value="1"/>
</dbReference>
<evidence type="ECO:0000256" key="15">
    <source>
        <dbReference type="ARBA" id="ARBA00048898"/>
    </source>
</evidence>
<evidence type="ECO:0000256" key="9">
    <source>
        <dbReference type="ARBA" id="ARBA00023285"/>
    </source>
</evidence>
<proteinExistence type="predicted"/>
<dbReference type="GO" id="GO:0034012">
    <property type="term" value="F:FAD-AMP lyase (cyclizing) activity"/>
    <property type="evidence" value="ECO:0007669"/>
    <property type="project" value="UniProtKB-EC"/>
</dbReference>
<comment type="subunit">
    <text evidence="12">Homodimer. Interacts with IFIH1 (via the CARD domains), the interaction is inhibited by viral infection.</text>
</comment>
<reference evidence="18 19" key="1">
    <citation type="journal article" date="2017" name="Gigascience">
        <title>Genome sequence of the small brown planthopper, Laodelphax striatellus.</title>
        <authorList>
            <person name="Zhu J."/>
            <person name="Jiang F."/>
            <person name="Wang X."/>
            <person name="Yang P."/>
            <person name="Bao Y."/>
            <person name="Zhao W."/>
            <person name="Wang W."/>
            <person name="Lu H."/>
            <person name="Wang Q."/>
            <person name="Cui N."/>
            <person name="Li J."/>
            <person name="Chen X."/>
            <person name="Luo L."/>
            <person name="Yu J."/>
            <person name="Kang L."/>
            <person name="Cui F."/>
        </authorList>
    </citation>
    <scope>NUCLEOTIDE SEQUENCE [LARGE SCALE GENOMIC DNA]</scope>
    <source>
        <strain evidence="18">Lst14</strain>
    </source>
</reference>
<keyword evidence="7" id="KW-0418">Kinase</keyword>
<keyword evidence="19" id="KW-1185">Reference proteome</keyword>